<dbReference type="AlphaFoldDB" id="A0A9J6QPF9"/>
<dbReference type="InterPro" id="IPR036390">
    <property type="entry name" value="WH_DNA-bd_sf"/>
</dbReference>
<feature type="domain" description="HTH gntR-type" evidence="4">
    <location>
        <begin position="4"/>
        <end position="71"/>
    </location>
</feature>
<dbReference type="Proteomes" id="UP001065549">
    <property type="component" value="Unassembled WGS sequence"/>
</dbReference>
<dbReference type="Gene3D" id="1.20.120.530">
    <property type="entry name" value="GntR ligand-binding domain-like"/>
    <property type="match status" value="1"/>
</dbReference>
<dbReference type="SMART" id="SM00345">
    <property type="entry name" value="HTH_GNTR"/>
    <property type="match status" value="1"/>
</dbReference>
<evidence type="ECO:0000256" key="1">
    <source>
        <dbReference type="ARBA" id="ARBA00023015"/>
    </source>
</evidence>
<dbReference type="GO" id="GO:0003677">
    <property type="term" value="F:DNA binding"/>
    <property type="evidence" value="ECO:0007669"/>
    <property type="project" value="UniProtKB-KW"/>
</dbReference>
<dbReference type="InterPro" id="IPR036388">
    <property type="entry name" value="WH-like_DNA-bd_sf"/>
</dbReference>
<evidence type="ECO:0000256" key="2">
    <source>
        <dbReference type="ARBA" id="ARBA00023125"/>
    </source>
</evidence>
<dbReference type="EMBL" id="JAOSHN010000001">
    <property type="protein sequence ID" value="MCU7377324.1"/>
    <property type="molecule type" value="Genomic_DNA"/>
</dbReference>
<sequence length="214" mass="24755">MQKESLKNKAYNLIKTKIVNCEYPPNSFLNETLLMDEIGSSRTPIREALSKLEQENLVRILPKKGIMVSDLSINEISMIFETRILIEPYIVAHYGQLVPSDILSSMKKTFDLKNLSHRSTNEIYVKDDQFHKLLVNSSKNLYFMRTMDYIYNQNFRLRVMTGNQNQERILASNNEHVNIIDLMLGGKFDEAGEAIKTHLGKAREASFSSFINHY</sequence>
<comment type="caution">
    <text evidence="5">The sequence shown here is derived from an EMBL/GenBank/DDBJ whole genome shotgun (WGS) entry which is preliminary data.</text>
</comment>
<organism evidence="5 6">
    <name type="scientific">Hominibacterium faecale</name>
    <dbReference type="NCBI Taxonomy" id="2839743"/>
    <lineage>
        <taxon>Bacteria</taxon>
        <taxon>Bacillati</taxon>
        <taxon>Bacillota</taxon>
        <taxon>Clostridia</taxon>
        <taxon>Peptostreptococcales</taxon>
        <taxon>Anaerovoracaceae</taxon>
        <taxon>Hominibacterium</taxon>
    </lineage>
</organism>
<dbReference type="PANTHER" id="PTHR43537">
    <property type="entry name" value="TRANSCRIPTIONAL REGULATOR, GNTR FAMILY"/>
    <property type="match status" value="1"/>
</dbReference>
<gene>
    <name evidence="5" type="ORF">OBO34_03030</name>
</gene>
<dbReference type="SUPFAM" id="SSF48008">
    <property type="entry name" value="GntR ligand-binding domain-like"/>
    <property type="match status" value="1"/>
</dbReference>
<keyword evidence="1" id="KW-0805">Transcription regulation</keyword>
<evidence type="ECO:0000313" key="5">
    <source>
        <dbReference type="EMBL" id="MCU7377324.1"/>
    </source>
</evidence>
<dbReference type="GO" id="GO:0003700">
    <property type="term" value="F:DNA-binding transcription factor activity"/>
    <property type="evidence" value="ECO:0007669"/>
    <property type="project" value="InterPro"/>
</dbReference>
<dbReference type="Pfam" id="PF07729">
    <property type="entry name" value="FCD"/>
    <property type="match status" value="1"/>
</dbReference>
<keyword evidence="2" id="KW-0238">DNA-binding</keyword>
<dbReference type="PANTHER" id="PTHR43537:SF24">
    <property type="entry name" value="GLUCONATE OPERON TRANSCRIPTIONAL REPRESSOR"/>
    <property type="match status" value="1"/>
</dbReference>
<dbReference type="Gene3D" id="1.10.10.10">
    <property type="entry name" value="Winged helix-like DNA-binding domain superfamily/Winged helix DNA-binding domain"/>
    <property type="match status" value="1"/>
</dbReference>
<dbReference type="RefSeq" id="WP_253020725.1">
    <property type="nucleotide sequence ID" value="NZ_JAOSHN010000001.1"/>
</dbReference>
<protein>
    <submittedName>
        <fullName evidence="5">GntR family transcriptional regulator</fullName>
    </submittedName>
</protein>
<dbReference type="SUPFAM" id="SSF46785">
    <property type="entry name" value="Winged helix' DNA-binding domain"/>
    <property type="match status" value="1"/>
</dbReference>
<keyword evidence="3" id="KW-0804">Transcription</keyword>
<accession>A0A9J6QPF9</accession>
<dbReference type="InterPro" id="IPR008920">
    <property type="entry name" value="TF_FadR/GntR_C"/>
</dbReference>
<name>A0A9J6QPF9_9FIRM</name>
<evidence type="ECO:0000313" key="6">
    <source>
        <dbReference type="Proteomes" id="UP001065549"/>
    </source>
</evidence>
<evidence type="ECO:0000256" key="3">
    <source>
        <dbReference type="ARBA" id="ARBA00023163"/>
    </source>
</evidence>
<dbReference type="InterPro" id="IPR011711">
    <property type="entry name" value="GntR_C"/>
</dbReference>
<proteinExistence type="predicted"/>
<dbReference type="Pfam" id="PF00392">
    <property type="entry name" value="GntR"/>
    <property type="match status" value="1"/>
</dbReference>
<evidence type="ECO:0000259" key="4">
    <source>
        <dbReference type="PROSITE" id="PS50949"/>
    </source>
</evidence>
<reference evidence="5" key="1">
    <citation type="submission" date="2022-09" db="EMBL/GenBank/DDBJ databases">
        <title>Culturomic study of gut microbiota in children with autism spectrum disorder.</title>
        <authorList>
            <person name="Efimov B.A."/>
            <person name="Chaplin A.V."/>
            <person name="Sokolova S.R."/>
            <person name="Pikina A.P."/>
            <person name="Korzhanova M."/>
            <person name="Belova V."/>
            <person name="Korostin D."/>
        </authorList>
    </citation>
    <scope>NUCLEOTIDE SEQUENCE</scope>
    <source>
        <strain evidence="5">ASD5510</strain>
    </source>
</reference>
<dbReference type="CDD" id="cd07377">
    <property type="entry name" value="WHTH_GntR"/>
    <property type="match status" value="1"/>
</dbReference>
<keyword evidence="6" id="KW-1185">Reference proteome</keyword>
<dbReference type="InterPro" id="IPR000524">
    <property type="entry name" value="Tscrpt_reg_HTH_GntR"/>
</dbReference>
<dbReference type="PROSITE" id="PS50949">
    <property type="entry name" value="HTH_GNTR"/>
    <property type="match status" value="1"/>
</dbReference>